<dbReference type="PATRIC" id="fig|1123269.5.peg.3060"/>
<proteinExistence type="predicted"/>
<feature type="domain" description="Dimethylamine monooxygenase subunit DmmA-like N-terminal" evidence="8">
    <location>
        <begin position="5"/>
        <end position="120"/>
    </location>
</feature>
<keyword evidence="2" id="KW-0001">2Fe-2S</keyword>
<keyword evidence="5" id="KW-0408">Iron</keyword>
<dbReference type="CDD" id="cd00029">
    <property type="entry name" value="C1"/>
    <property type="match status" value="1"/>
</dbReference>
<evidence type="ECO:0000256" key="6">
    <source>
        <dbReference type="ARBA" id="ARBA00023014"/>
    </source>
</evidence>
<gene>
    <name evidence="9" type="ORF">NX02_15670</name>
</gene>
<reference evidence="9 10" key="1">
    <citation type="submission" date="2013-07" db="EMBL/GenBank/DDBJ databases">
        <title>Completed genome of Sphingomonas sanxanigenens NX02.</title>
        <authorList>
            <person name="Ma T."/>
            <person name="Huang H."/>
            <person name="Wu M."/>
            <person name="Li X."/>
            <person name="Li G."/>
        </authorList>
    </citation>
    <scope>NUCLEOTIDE SEQUENCE [LARGE SCALE GENOMIC DNA]</scope>
    <source>
        <strain evidence="9 10">NX02</strain>
    </source>
</reference>
<evidence type="ECO:0000256" key="5">
    <source>
        <dbReference type="ARBA" id="ARBA00023004"/>
    </source>
</evidence>
<dbReference type="GO" id="GO:0046872">
    <property type="term" value="F:metal ion binding"/>
    <property type="evidence" value="ECO:0007669"/>
    <property type="project" value="UniProtKB-KW"/>
</dbReference>
<dbReference type="Proteomes" id="UP000018851">
    <property type="component" value="Chromosome"/>
</dbReference>
<evidence type="ECO:0000313" key="9">
    <source>
        <dbReference type="EMBL" id="AHE54814.1"/>
    </source>
</evidence>
<evidence type="ECO:0000256" key="3">
    <source>
        <dbReference type="ARBA" id="ARBA00022723"/>
    </source>
</evidence>
<sequence length="193" mass="21237">MIDQGIKSRPRYAPLGIDAVARYTLLLSDAEPLPHAAFAEGITASSFDERWTIAGNSQAIPVAGKDARDQRFRAQQHMLTALRHRLGRETMGLRLRAIGREPFLWAVHAVAEEAGMGPEEVRLFAHGSSARRVYCTHCRTIIDGVTTNIVACSGCGARLFVRDHFSRRLNAFAGVQVDAEVPGDIPEIETIYP</sequence>
<dbReference type="STRING" id="1123269.NX02_15670"/>
<dbReference type="HOGENOM" id="CLU_117628_0_0_5"/>
<dbReference type="KEGG" id="ssan:NX02_15670"/>
<dbReference type="Pfam" id="PF22290">
    <property type="entry name" value="DmmA-like_N"/>
    <property type="match status" value="1"/>
</dbReference>
<dbReference type="GO" id="GO:0051537">
    <property type="term" value="F:2 iron, 2 sulfur cluster binding"/>
    <property type="evidence" value="ECO:0007669"/>
    <property type="project" value="UniProtKB-KW"/>
</dbReference>
<evidence type="ECO:0000256" key="4">
    <source>
        <dbReference type="ARBA" id="ARBA00023002"/>
    </source>
</evidence>
<dbReference type="InterPro" id="IPR054582">
    <property type="entry name" value="DmmA-like_N"/>
</dbReference>
<dbReference type="eggNOG" id="ENOG502Z8T2">
    <property type="taxonomic scope" value="Bacteria"/>
</dbReference>
<evidence type="ECO:0000256" key="2">
    <source>
        <dbReference type="ARBA" id="ARBA00022714"/>
    </source>
</evidence>
<keyword evidence="4" id="KW-0560">Oxidoreductase</keyword>
<keyword evidence="6" id="KW-0411">Iron-sulfur</keyword>
<dbReference type="AlphaFoldDB" id="W0AA47"/>
<evidence type="ECO:0000259" key="8">
    <source>
        <dbReference type="Pfam" id="PF22290"/>
    </source>
</evidence>
<keyword evidence="10" id="KW-1185">Reference proteome</keyword>
<dbReference type="EMBL" id="CP006644">
    <property type="protein sequence ID" value="AHE54814.1"/>
    <property type="molecule type" value="Genomic_DNA"/>
</dbReference>
<dbReference type="GO" id="GO:0016491">
    <property type="term" value="F:oxidoreductase activity"/>
    <property type="evidence" value="ECO:0007669"/>
    <property type="project" value="UniProtKB-KW"/>
</dbReference>
<dbReference type="Pfam" id="PF22289">
    <property type="entry name" value="DmmA-like_C"/>
    <property type="match status" value="1"/>
</dbReference>
<keyword evidence="1" id="KW-0285">Flavoprotein</keyword>
<accession>W0AA47</accession>
<dbReference type="OrthoDB" id="6955242at2"/>
<dbReference type="InterPro" id="IPR048037">
    <property type="entry name" value="DmmA-like_C"/>
</dbReference>
<evidence type="ECO:0000313" key="10">
    <source>
        <dbReference type="Proteomes" id="UP000018851"/>
    </source>
</evidence>
<dbReference type="NCBIfam" id="NF041259">
    <property type="entry name" value="mono_DmmA_fam"/>
    <property type="match status" value="1"/>
</dbReference>
<dbReference type="RefSeq" id="WP_025293016.1">
    <property type="nucleotide sequence ID" value="NZ_CP006644.1"/>
</dbReference>
<evidence type="ECO:0000259" key="7">
    <source>
        <dbReference type="Pfam" id="PF22289"/>
    </source>
</evidence>
<organism evidence="9 10">
    <name type="scientific">Sphingomonas sanxanigenens DSM 19645 = NX02</name>
    <dbReference type="NCBI Taxonomy" id="1123269"/>
    <lineage>
        <taxon>Bacteria</taxon>
        <taxon>Pseudomonadati</taxon>
        <taxon>Pseudomonadota</taxon>
        <taxon>Alphaproteobacteria</taxon>
        <taxon>Sphingomonadales</taxon>
        <taxon>Sphingomonadaceae</taxon>
        <taxon>Sphingomonas</taxon>
    </lineage>
</organism>
<keyword evidence="3" id="KW-0479">Metal-binding</keyword>
<evidence type="ECO:0000256" key="1">
    <source>
        <dbReference type="ARBA" id="ARBA00022630"/>
    </source>
</evidence>
<feature type="domain" description="Dimethylamine monooxygenase subunit DmmA-like C-terminal" evidence="7">
    <location>
        <begin position="132"/>
        <end position="175"/>
    </location>
</feature>
<protein>
    <submittedName>
        <fullName evidence="9">Uncharacterized protein</fullName>
    </submittedName>
</protein>
<name>W0AA47_9SPHN</name>